<dbReference type="InterPro" id="IPR050109">
    <property type="entry name" value="HTH-type_TetR-like_transc_reg"/>
</dbReference>
<evidence type="ECO:0000256" key="4">
    <source>
        <dbReference type="PROSITE-ProRule" id="PRU00335"/>
    </source>
</evidence>
<dbReference type="AlphaFoldDB" id="A0A5M3WXW1"/>
<evidence type="ECO:0000256" key="2">
    <source>
        <dbReference type="ARBA" id="ARBA00023125"/>
    </source>
</evidence>
<feature type="domain" description="HTH tetR-type" evidence="5">
    <location>
        <begin position="10"/>
        <end position="68"/>
    </location>
</feature>
<keyword evidence="1" id="KW-0805">Transcription regulation</keyword>
<dbReference type="InterPro" id="IPR036271">
    <property type="entry name" value="Tet_transcr_reg_TetR-rel_C_sf"/>
</dbReference>
<comment type="caution">
    <text evidence="6">The sequence shown here is derived from an EMBL/GenBank/DDBJ whole genome shotgun (WGS) entry which is preliminary data.</text>
</comment>
<evidence type="ECO:0000256" key="3">
    <source>
        <dbReference type="ARBA" id="ARBA00023163"/>
    </source>
</evidence>
<feature type="DNA-binding region" description="H-T-H motif" evidence="4">
    <location>
        <begin position="31"/>
        <end position="50"/>
    </location>
</feature>
<dbReference type="PROSITE" id="PS50977">
    <property type="entry name" value="HTH_TETR_2"/>
    <property type="match status" value="1"/>
</dbReference>
<dbReference type="Gene3D" id="1.10.357.10">
    <property type="entry name" value="Tetracycline Repressor, domain 2"/>
    <property type="match status" value="1"/>
</dbReference>
<keyword evidence="3" id="KW-0804">Transcription</keyword>
<dbReference type="GO" id="GO:0000976">
    <property type="term" value="F:transcription cis-regulatory region binding"/>
    <property type="evidence" value="ECO:0007669"/>
    <property type="project" value="TreeGrafter"/>
</dbReference>
<evidence type="ECO:0000313" key="6">
    <source>
        <dbReference type="EMBL" id="GES10918.1"/>
    </source>
</evidence>
<sequence>MRRSRRADAQRSAATVLDAAIVLLGRRPEASMEEIAVAAGVARQTIYAHYPNREALLQAAIDQIIVEVRAAFDAADLDSGPAVPALRRWLQASWQVLERYPILLTSAVPTDDAQDDHDRHLPIVESLYRLIQRGQQANEIDPGATPAWLVAATIGLGHAAGQEVSAGRMSVIEAGAAFHDSVLRVMVASGNA</sequence>
<dbReference type="PANTHER" id="PTHR30055:SF234">
    <property type="entry name" value="HTH-TYPE TRANSCRIPTIONAL REGULATOR BETI"/>
    <property type="match status" value="1"/>
</dbReference>
<dbReference type="Proteomes" id="UP000331127">
    <property type="component" value="Unassembled WGS sequence"/>
</dbReference>
<dbReference type="GO" id="GO:0003700">
    <property type="term" value="F:DNA-binding transcription factor activity"/>
    <property type="evidence" value="ECO:0007669"/>
    <property type="project" value="TreeGrafter"/>
</dbReference>
<protein>
    <submittedName>
        <fullName evidence="6">TetR family transcriptional regulator</fullName>
    </submittedName>
</protein>
<keyword evidence="2 4" id="KW-0238">DNA-binding</keyword>
<evidence type="ECO:0000259" key="5">
    <source>
        <dbReference type="PROSITE" id="PS50977"/>
    </source>
</evidence>
<dbReference type="SUPFAM" id="SSF48498">
    <property type="entry name" value="Tetracyclin repressor-like, C-terminal domain"/>
    <property type="match status" value="1"/>
</dbReference>
<dbReference type="SUPFAM" id="SSF46689">
    <property type="entry name" value="Homeodomain-like"/>
    <property type="match status" value="1"/>
</dbReference>
<accession>A0A5M3WXW1</accession>
<keyword evidence="7" id="KW-1185">Reference proteome</keyword>
<proteinExistence type="predicted"/>
<evidence type="ECO:0000256" key="1">
    <source>
        <dbReference type="ARBA" id="ARBA00023015"/>
    </source>
</evidence>
<gene>
    <name evidence="6" type="ORF">Amac_045150</name>
</gene>
<organism evidence="6 7">
    <name type="scientific">Acrocarpospora macrocephala</name>
    <dbReference type="NCBI Taxonomy" id="150177"/>
    <lineage>
        <taxon>Bacteria</taxon>
        <taxon>Bacillati</taxon>
        <taxon>Actinomycetota</taxon>
        <taxon>Actinomycetes</taxon>
        <taxon>Streptosporangiales</taxon>
        <taxon>Streptosporangiaceae</taxon>
        <taxon>Acrocarpospora</taxon>
    </lineage>
</organism>
<dbReference type="EMBL" id="BLAE01000025">
    <property type="protein sequence ID" value="GES10918.1"/>
    <property type="molecule type" value="Genomic_DNA"/>
</dbReference>
<evidence type="ECO:0000313" key="7">
    <source>
        <dbReference type="Proteomes" id="UP000331127"/>
    </source>
</evidence>
<reference evidence="6 7" key="1">
    <citation type="submission" date="2019-10" db="EMBL/GenBank/DDBJ databases">
        <title>Whole genome shotgun sequence of Acrocarpospora macrocephala NBRC 16266.</title>
        <authorList>
            <person name="Ichikawa N."/>
            <person name="Kimura A."/>
            <person name="Kitahashi Y."/>
            <person name="Komaki H."/>
            <person name="Oguchi A."/>
        </authorList>
    </citation>
    <scope>NUCLEOTIDE SEQUENCE [LARGE SCALE GENOMIC DNA]</scope>
    <source>
        <strain evidence="6 7">NBRC 16266</strain>
    </source>
</reference>
<dbReference type="PANTHER" id="PTHR30055">
    <property type="entry name" value="HTH-TYPE TRANSCRIPTIONAL REGULATOR RUTR"/>
    <property type="match status" value="1"/>
</dbReference>
<dbReference type="InterPro" id="IPR001647">
    <property type="entry name" value="HTH_TetR"/>
</dbReference>
<name>A0A5M3WXW1_9ACTN</name>
<dbReference type="Pfam" id="PF00440">
    <property type="entry name" value="TetR_N"/>
    <property type="match status" value="1"/>
</dbReference>
<dbReference type="InterPro" id="IPR009057">
    <property type="entry name" value="Homeodomain-like_sf"/>
</dbReference>